<feature type="binding site" evidence="2">
    <location>
        <position position="70"/>
    </location>
    <ligand>
        <name>substrate</name>
    </ligand>
</feature>
<accession>A0A6F8VF60</accession>
<dbReference type="InterPro" id="IPR029069">
    <property type="entry name" value="HotDog_dom_sf"/>
</dbReference>
<reference evidence="5" key="1">
    <citation type="submission" date="2020-03" db="EMBL/GenBank/DDBJ databases">
        <title>Complete genome sequence of sulfur-oxidizing bacterium skT11.</title>
        <authorList>
            <person name="Kanda M."/>
            <person name="Kojima H."/>
            <person name="Fukui M."/>
        </authorList>
    </citation>
    <scope>NUCLEOTIDE SEQUENCE [LARGE SCALE GENOMIC DNA]</scope>
    <source>
        <strain evidence="5">skT11</strain>
    </source>
</reference>
<feature type="domain" description="Fluoroacetyl-CoA-specific thioesterase-like" evidence="3">
    <location>
        <begin position="34"/>
        <end position="127"/>
    </location>
</feature>
<feature type="active site" evidence="1">
    <location>
        <position position="77"/>
    </location>
</feature>
<dbReference type="EMBL" id="AP022853">
    <property type="protein sequence ID" value="BCB27980.1"/>
    <property type="molecule type" value="Genomic_DNA"/>
</dbReference>
<dbReference type="Gene3D" id="3.10.129.10">
    <property type="entry name" value="Hotdog Thioesterase"/>
    <property type="match status" value="1"/>
</dbReference>
<organism evidence="4 5">
    <name type="scientific">Sulfurimicrobium lacus</name>
    <dbReference type="NCBI Taxonomy" id="2715678"/>
    <lineage>
        <taxon>Bacteria</taxon>
        <taxon>Pseudomonadati</taxon>
        <taxon>Pseudomonadota</taxon>
        <taxon>Betaproteobacteria</taxon>
        <taxon>Nitrosomonadales</taxon>
        <taxon>Sulfuricellaceae</taxon>
        <taxon>Sulfurimicrobium</taxon>
    </lineage>
</organism>
<feature type="binding site" evidence="2">
    <location>
        <position position="70"/>
    </location>
    <ligand>
        <name>CoA</name>
        <dbReference type="ChEBI" id="CHEBI:57287"/>
    </ligand>
</feature>
<dbReference type="InterPro" id="IPR025540">
    <property type="entry name" value="FlK"/>
</dbReference>
<protein>
    <submittedName>
        <fullName evidence="4">Thioesterase</fullName>
    </submittedName>
</protein>
<feature type="active site" evidence="1">
    <location>
        <position position="50"/>
    </location>
</feature>
<dbReference type="InterPro" id="IPR054485">
    <property type="entry name" value="FlK-like_dom"/>
</dbReference>
<dbReference type="AlphaFoldDB" id="A0A6F8VF60"/>
<sequence length="139" mass="15561">MKDTLKPGIRYQHKFVVPTSKTVPALYPEAEEFVAMPEVFATGFLVGFLEWACIKAINPHLDWPREQSVGTHIDVSHEAATPPGLEVTASVELLEVDGRRLLFAVEAHDGVDVISRGRHERFVINKEKFDAKVGEKKPK</sequence>
<dbReference type="SUPFAM" id="SSF54637">
    <property type="entry name" value="Thioesterase/thiol ester dehydrase-isomerase"/>
    <property type="match status" value="1"/>
</dbReference>
<evidence type="ECO:0000256" key="2">
    <source>
        <dbReference type="PIRSR" id="PIRSR014972-2"/>
    </source>
</evidence>
<evidence type="ECO:0000313" key="5">
    <source>
        <dbReference type="Proteomes" id="UP000502260"/>
    </source>
</evidence>
<dbReference type="PIRSF" id="PIRSF014972">
    <property type="entry name" value="FlK"/>
    <property type="match status" value="1"/>
</dbReference>
<evidence type="ECO:0000313" key="4">
    <source>
        <dbReference type="EMBL" id="BCB27980.1"/>
    </source>
</evidence>
<feature type="active site" evidence="1">
    <location>
        <position position="42"/>
    </location>
</feature>
<keyword evidence="5" id="KW-1185">Reference proteome</keyword>
<name>A0A6F8VF60_9PROT</name>
<dbReference type="KEGG" id="slac:SKTS_28660"/>
<evidence type="ECO:0000256" key="1">
    <source>
        <dbReference type="PIRSR" id="PIRSR014972-1"/>
    </source>
</evidence>
<gene>
    <name evidence="4" type="ORF">SKTS_28660</name>
</gene>
<dbReference type="PANTHER" id="PTHR36934:SF1">
    <property type="entry name" value="THIOESTERASE DOMAIN-CONTAINING PROTEIN"/>
    <property type="match status" value="1"/>
</dbReference>
<dbReference type="RefSeq" id="WP_173066582.1">
    <property type="nucleotide sequence ID" value="NZ_AP022853.1"/>
</dbReference>
<dbReference type="Pfam" id="PF22636">
    <property type="entry name" value="FlK"/>
    <property type="match status" value="1"/>
</dbReference>
<dbReference type="PANTHER" id="PTHR36934">
    <property type="entry name" value="BLR0278 PROTEIN"/>
    <property type="match status" value="1"/>
</dbReference>
<feature type="binding site" evidence="2">
    <location>
        <position position="121"/>
    </location>
    <ligand>
        <name>substrate</name>
    </ligand>
</feature>
<evidence type="ECO:0000259" key="3">
    <source>
        <dbReference type="Pfam" id="PF22636"/>
    </source>
</evidence>
<proteinExistence type="predicted"/>
<dbReference type="Proteomes" id="UP000502260">
    <property type="component" value="Chromosome"/>
</dbReference>